<evidence type="ECO:0000313" key="10">
    <source>
        <dbReference type="Proteomes" id="UP000590564"/>
    </source>
</evidence>
<dbReference type="GO" id="GO:0005524">
    <property type="term" value="F:ATP binding"/>
    <property type="evidence" value="ECO:0007669"/>
    <property type="project" value="UniProtKB-KW"/>
</dbReference>
<dbReference type="GO" id="GO:0016887">
    <property type="term" value="F:ATP hydrolysis activity"/>
    <property type="evidence" value="ECO:0007669"/>
    <property type="project" value="TreeGrafter"/>
</dbReference>
<dbReference type="InterPro" id="IPR010224">
    <property type="entry name" value="MinD_archaea"/>
</dbReference>
<evidence type="ECO:0000256" key="1">
    <source>
        <dbReference type="ARBA" id="ARBA00022741"/>
    </source>
</evidence>
<dbReference type="GO" id="GO:0009898">
    <property type="term" value="C:cytoplasmic side of plasma membrane"/>
    <property type="evidence" value="ECO:0007669"/>
    <property type="project" value="TreeGrafter"/>
</dbReference>
<dbReference type="InterPro" id="IPR050625">
    <property type="entry name" value="ParA/MinD_ATPase"/>
</dbReference>
<gene>
    <name evidence="5" type="primary">minD_6</name>
    <name evidence="6" type="ORF">HNP94_000583</name>
    <name evidence="7" type="ORF">HNP96_000432</name>
    <name evidence="5" type="ORF">MMJJ_17010</name>
</gene>
<dbReference type="PIRSF" id="PIRSF003092">
    <property type="entry name" value="MinD"/>
    <property type="match status" value="1"/>
</dbReference>
<dbReference type="FunFam" id="3.40.50.300:FF:000285">
    <property type="entry name" value="Sporulation initiation inhibitor Soj"/>
    <property type="match status" value="1"/>
</dbReference>
<dbReference type="EMBL" id="CP026606">
    <property type="protein sequence ID" value="AVB77072.1"/>
    <property type="molecule type" value="Genomic_DNA"/>
</dbReference>
<evidence type="ECO:0000313" key="7">
    <source>
        <dbReference type="EMBL" id="MBB6496411.1"/>
    </source>
</evidence>
<dbReference type="Proteomes" id="UP000567099">
    <property type="component" value="Unassembled WGS sequence"/>
</dbReference>
<dbReference type="EMBL" id="JACDUO010000001">
    <property type="protein sequence ID" value="MBA2863583.1"/>
    <property type="molecule type" value="Genomic_DNA"/>
</dbReference>
<dbReference type="PANTHER" id="PTHR43384">
    <property type="entry name" value="SEPTUM SITE-DETERMINING PROTEIN MIND HOMOLOG, CHLOROPLASTIC-RELATED"/>
    <property type="match status" value="1"/>
</dbReference>
<dbReference type="GO" id="GO:0051782">
    <property type="term" value="P:negative regulation of cell division"/>
    <property type="evidence" value="ECO:0007669"/>
    <property type="project" value="TreeGrafter"/>
</dbReference>
<evidence type="ECO:0000313" key="6">
    <source>
        <dbReference type="EMBL" id="MBA2863583.1"/>
    </source>
</evidence>
<reference evidence="7 10" key="3">
    <citation type="submission" date="2020-08" db="EMBL/GenBank/DDBJ databases">
        <title>Genomic Encyclopedia of Type Strains, Phase IV (KMG-V): Genome sequencing to study the core and pangenomes of soil and plant-associated prokaryotes.</title>
        <authorList>
            <person name="Whitman W."/>
        </authorList>
    </citation>
    <scope>NUCLEOTIDE SEQUENCE [LARGE SCALE GENOMIC DNA]</scope>
    <source>
        <strain evidence="6 9">C13</strain>
        <strain evidence="7 10">D1</strain>
    </source>
</reference>
<dbReference type="Proteomes" id="UP000239462">
    <property type="component" value="Chromosome"/>
</dbReference>
<dbReference type="KEGG" id="mmad:MMJJ_17010"/>
<dbReference type="EMBL" id="JACHED010000001">
    <property type="protein sequence ID" value="MBB6496411.1"/>
    <property type="molecule type" value="Genomic_DNA"/>
</dbReference>
<proteinExistence type="predicted"/>
<dbReference type="InterPro" id="IPR025669">
    <property type="entry name" value="AAA_dom"/>
</dbReference>
<dbReference type="AlphaFoldDB" id="A0A2L1CCH2"/>
<dbReference type="GeneID" id="36102784"/>
<dbReference type="GO" id="GO:0005829">
    <property type="term" value="C:cytosol"/>
    <property type="evidence" value="ECO:0007669"/>
    <property type="project" value="TreeGrafter"/>
</dbReference>
<dbReference type="Proteomes" id="UP000590564">
    <property type="component" value="Unassembled WGS sequence"/>
</dbReference>
<dbReference type="InterPro" id="IPR027417">
    <property type="entry name" value="P-loop_NTPase"/>
</dbReference>
<dbReference type="NCBIfam" id="TIGR01969">
    <property type="entry name" value="minD_arch"/>
    <property type="match status" value="1"/>
</dbReference>
<feature type="domain" description="AAA" evidence="4">
    <location>
        <begin position="2"/>
        <end position="147"/>
    </location>
</feature>
<keyword evidence="2 3" id="KW-0067">ATP-binding</keyword>
<dbReference type="SUPFAM" id="SSF52540">
    <property type="entry name" value="P-loop containing nucleoside triphosphate hydrolases"/>
    <property type="match status" value="1"/>
</dbReference>
<evidence type="ECO:0000313" key="5">
    <source>
        <dbReference type="EMBL" id="AVB77072.1"/>
    </source>
</evidence>
<name>A0A2L1CCH2_METMI</name>
<dbReference type="Gene3D" id="3.40.50.300">
    <property type="entry name" value="P-loop containing nucleotide triphosphate hydrolases"/>
    <property type="match status" value="1"/>
</dbReference>
<reference evidence="5" key="2">
    <citation type="submission" date="2018-02" db="EMBL/GenBank/DDBJ databases">
        <title>Complete genome sequence of the Methanococcus maripaludis type strain JJ (DSM 2067), a model for selenoprotein synthesis in Archaea.</title>
        <authorList>
            <person name="Poehlein A."/>
            <person name="Heym D."/>
            <person name="Quitzke V."/>
            <person name="Fersch J."/>
            <person name="Daniel R."/>
            <person name="Rother M."/>
        </authorList>
    </citation>
    <scope>NUCLEOTIDE SEQUENCE [LARGE SCALE GENOMIC DNA]</scope>
    <source>
        <strain evidence="5">DSM 2067</strain>
    </source>
</reference>
<evidence type="ECO:0000256" key="2">
    <source>
        <dbReference type="ARBA" id="ARBA00022840"/>
    </source>
</evidence>
<keyword evidence="1 3" id="KW-0547">Nucleotide-binding</keyword>
<feature type="binding site" evidence="3">
    <location>
        <begin position="9"/>
        <end position="16"/>
    </location>
    <ligand>
        <name>ATP</name>
        <dbReference type="ChEBI" id="CHEBI:30616"/>
    </ligand>
</feature>
<sequence>MIITVASGKGGVGKTTTSANLAVALSKLGKKTIVIDGDISMANLGLIFDFEKKRPSIHEVLAEECSVRDAIYEHRTGAFVLPASLSIAGYKKSDLDLFPDVINEIADEYDYVIIDAPAGLNKDMAIHLAIADKILLVVTPELFSIADAMKIKESSEMAGTNVMGIVLNRTGKDFGEMGPDEIEMILEEKIVGLIPEDENIRNSTLKKMDVIEYNPRCPSSKAYTELALKVTGSYVDIGKIEEIYNESFFEKLKRSIFSKFKK</sequence>
<dbReference type="Pfam" id="PF13614">
    <property type="entry name" value="AAA_31"/>
    <property type="match status" value="1"/>
</dbReference>
<accession>A0A2L1CCH2</accession>
<protein>
    <submittedName>
        <fullName evidence="5">Septum site-determining protein MinD</fullName>
    </submittedName>
</protein>
<evidence type="ECO:0000256" key="3">
    <source>
        <dbReference type="PIRSR" id="PIRSR003092-1"/>
    </source>
</evidence>
<evidence type="ECO:0000313" key="9">
    <source>
        <dbReference type="Proteomes" id="UP000567099"/>
    </source>
</evidence>
<evidence type="ECO:0000313" key="8">
    <source>
        <dbReference type="Proteomes" id="UP000239462"/>
    </source>
</evidence>
<evidence type="ECO:0000259" key="4">
    <source>
        <dbReference type="Pfam" id="PF13614"/>
    </source>
</evidence>
<dbReference type="PANTHER" id="PTHR43384:SF10">
    <property type="entry name" value="ATPASE INVOLVED IN CHROMOSOME PARTITIONING, PARA_MIND FAMILY"/>
    <property type="match status" value="1"/>
</dbReference>
<dbReference type="InterPro" id="IPR025501">
    <property type="entry name" value="MinD_FleN"/>
</dbReference>
<reference evidence="8" key="1">
    <citation type="journal article" date="2018" name="Genome Announc.">
        <title>Complete Genome Sequence of the Methanococcus maripaludis Type Strain JJ (DSM 2067), a Model for Selenoprotein Synthesis in Archaea.</title>
        <authorList>
            <person name="Poehlein A."/>
            <person name="Heym D."/>
            <person name="Quitzke V."/>
            <person name="Fersch J."/>
            <person name="Daniel R."/>
            <person name="Rother M."/>
        </authorList>
    </citation>
    <scope>NUCLEOTIDE SEQUENCE [LARGE SCALE GENOMIC DNA]</scope>
    <source>
        <strain evidence="8">DSM 2067</strain>
    </source>
</reference>
<organism evidence="5 8">
    <name type="scientific">Methanococcus maripaludis</name>
    <name type="common">Methanococcus deltae</name>
    <dbReference type="NCBI Taxonomy" id="39152"/>
    <lineage>
        <taxon>Archaea</taxon>
        <taxon>Methanobacteriati</taxon>
        <taxon>Methanobacteriota</taxon>
        <taxon>Methanomada group</taxon>
        <taxon>Methanococci</taxon>
        <taxon>Methanococcales</taxon>
        <taxon>Methanococcaceae</taxon>
        <taxon>Methanococcus</taxon>
    </lineage>
</organism>
<dbReference type="RefSeq" id="WP_104838434.1">
    <property type="nucleotide sequence ID" value="NZ_BAAABJ010000001.1"/>
</dbReference>